<proteinExistence type="predicted"/>
<protein>
    <submittedName>
        <fullName evidence="2">Unannotated protein</fullName>
    </submittedName>
</protein>
<evidence type="ECO:0000256" key="1">
    <source>
        <dbReference type="SAM" id="Phobius"/>
    </source>
</evidence>
<keyword evidence="1" id="KW-0812">Transmembrane</keyword>
<sequence length="117" mass="12780">MAGEKSWSALGVYEKEAKASIFGIVLAVITTAETFRSGDAPYKLWMCAIIIASGVFIAKKAYDSGSYVGILTGLFTLIWIMPFLDSTFFYSMDATFLTIHSIYSIAVAVGAYSYLKN</sequence>
<organism evidence="2">
    <name type="scientific">freshwater metagenome</name>
    <dbReference type="NCBI Taxonomy" id="449393"/>
    <lineage>
        <taxon>unclassified sequences</taxon>
        <taxon>metagenomes</taxon>
        <taxon>ecological metagenomes</taxon>
    </lineage>
</organism>
<evidence type="ECO:0000313" key="2">
    <source>
        <dbReference type="EMBL" id="CAB4339061.1"/>
    </source>
</evidence>
<feature type="transmembrane region" description="Helical" evidence="1">
    <location>
        <begin position="65"/>
        <end position="84"/>
    </location>
</feature>
<feature type="transmembrane region" description="Helical" evidence="1">
    <location>
        <begin position="42"/>
        <end position="58"/>
    </location>
</feature>
<accession>A0A6J5Z8S1</accession>
<gene>
    <name evidence="2" type="ORF">UFOPK4080_00764</name>
</gene>
<name>A0A6J5Z8S1_9ZZZZ</name>
<reference evidence="2" key="1">
    <citation type="submission" date="2020-05" db="EMBL/GenBank/DDBJ databases">
        <authorList>
            <person name="Chiriac C."/>
            <person name="Salcher M."/>
            <person name="Ghai R."/>
            <person name="Kavagutti S V."/>
        </authorList>
    </citation>
    <scope>NUCLEOTIDE SEQUENCE</scope>
</reference>
<dbReference type="AlphaFoldDB" id="A0A6J5Z8S1"/>
<dbReference type="EMBL" id="CAESAG010000117">
    <property type="protein sequence ID" value="CAB4339061.1"/>
    <property type="molecule type" value="Genomic_DNA"/>
</dbReference>
<feature type="transmembrane region" description="Helical" evidence="1">
    <location>
        <begin position="96"/>
        <end position="115"/>
    </location>
</feature>
<keyword evidence="1" id="KW-0472">Membrane</keyword>
<keyword evidence="1" id="KW-1133">Transmembrane helix</keyword>